<evidence type="ECO:0000313" key="4">
    <source>
        <dbReference type="Proteomes" id="UP001228171"/>
    </source>
</evidence>
<dbReference type="EMBL" id="JAVAJI010000001">
    <property type="protein sequence ID" value="MDP4543719.1"/>
    <property type="molecule type" value="Genomic_DNA"/>
</dbReference>
<dbReference type="EC" id="1.-.-.-" evidence="3"/>
<accession>A0ABT9HE46</accession>
<evidence type="ECO:0000256" key="1">
    <source>
        <dbReference type="ARBA" id="ARBA00023002"/>
    </source>
</evidence>
<dbReference type="PANTHER" id="PTHR13847:SF289">
    <property type="entry name" value="GLYCINE OXIDASE"/>
    <property type="match status" value="1"/>
</dbReference>
<evidence type="ECO:0000313" key="3">
    <source>
        <dbReference type="EMBL" id="MDP4543719.1"/>
    </source>
</evidence>
<keyword evidence="1 3" id="KW-0560">Oxidoreductase</keyword>
<keyword evidence="4" id="KW-1185">Reference proteome</keyword>
<dbReference type="SUPFAM" id="SSF54373">
    <property type="entry name" value="FAD-linked reductases, C-terminal domain"/>
    <property type="match status" value="1"/>
</dbReference>
<comment type="caution">
    <text evidence="3">The sequence shown here is derived from an EMBL/GenBank/DDBJ whole genome shotgun (WGS) entry which is preliminary data.</text>
</comment>
<dbReference type="GO" id="GO:0016491">
    <property type="term" value="F:oxidoreductase activity"/>
    <property type="evidence" value="ECO:0007669"/>
    <property type="project" value="UniProtKB-KW"/>
</dbReference>
<dbReference type="PANTHER" id="PTHR13847">
    <property type="entry name" value="SARCOSINE DEHYDROGENASE-RELATED"/>
    <property type="match status" value="1"/>
</dbReference>
<dbReference type="InterPro" id="IPR006076">
    <property type="entry name" value="FAD-dep_OxRdtase"/>
</dbReference>
<protein>
    <submittedName>
        <fullName evidence="3">FAD-binding oxidoreductase</fullName>
        <ecNumber evidence="3">1.-.-.-</ecNumber>
    </submittedName>
</protein>
<dbReference type="InterPro" id="IPR036188">
    <property type="entry name" value="FAD/NAD-bd_sf"/>
</dbReference>
<dbReference type="SUPFAM" id="SSF51905">
    <property type="entry name" value="FAD/NAD(P)-binding domain"/>
    <property type="match status" value="1"/>
</dbReference>
<dbReference type="Gene3D" id="3.50.50.60">
    <property type="entry name" value="FAD/NAD(P)-binding domain"/>
    <property type="match status" value="2"/>
</dbReference>
<dbReference type="Proteomes" id="UP001228171">
    <property type="component" value="Unassembled WGS sequence"/>
</dbReference>
<proteinExistence type="predicted"/>
<sequence length="417" mass="46467">MRYDVIVVGAGIVGTSIAWHLQKNNARVLLLDKKPPGEGTSYGNAGIITREAVNTKPFPRSVKEIFSVLPNNRTDIRYRWSALYGFQRPLFQYCQHSYAKNIEVIDKEWATLIEHCTNEHEPMIKAAGAEALVSKIGWIELHRHSIDFEKAISKAVKAAEQGVEYQVLSLVALQALEPNLNFTDYIGGIHWKNSWQIKNPSSLVKAYAKSFAAMAGEVKQVSVTDIMQTAEGWQVVCGDDTYVCQHVVIAAGPWSAELIKPLGYNIPMFPMRGYHQHFKITPKNALSHSLFDVDKGFVMGAMEQGIRVTTGAEMANLDAPKKFDQLEAVLTHARKLAPLEDAVEAEAWCGARPCMPDMKPVIGRASKHTNLWFAFGHAHQGLTLGPVTGRLIEEMIHNKPLFIDSKPFSSHRFTASF</sequence>
<dbReference type="Gene3D" id="3.30.9.10">
    <property type="entry name" value="D-Amino Acid Oxidase, subunit A, domain 2"/>
    <property type="match status" value="1"/>
</dbReference>
<name>A0ABT9HE46_9GAMM</name>
<reference evidence="3 4" key="1">
    <citation type="submission" date="2023-08" db="EMBL/GenBank/DDBJ databases">
        <authorList>
            <person name="Kumar R."/>
        </authorList>
    </citation>
    <scope>NUCLEOTIDE SEQUENCE [LARGE SCALE GENOMIC DNA]</scope>
    <source>
        <strain evidence="3 4">LUR13</strain>
    </source>
</reference>
<evidence type="ECO:0000259" key="2">
    <source>
        <dbReference type="Pfam" id="PF01266"/>
    </source>
</evidence>
<gene>
    <name evidence="3" type="ORF">Q8P09_01320</name>
</gene>
<dbReference type="RefSeq" id="WP_305935393.1">
    <property type="nucleotide sequence ID" value="NZ_JAVAJI010000001.1"/>
</dbReference>
<dbReference type="Pfam" id="PF01266">
    <property type="entry name" value="DAO"/>
    <property type="match status" value="1"/>
</dbReference>
<feature type="domain" description="FAD dependent oxidoreductase" evidence="2">
    <location>
        <begin position="4"/>
        <end position="394"/>
    </location>
</feature>
<organism evidence="3 4">
    <name type="scientific">Psychrobacter faecalis</name>
    <dbReference type="NCBI Taxonomy" id="180588"/>
    <lineage>
        <taxon>Bacteria</taxon>
        <taxon>Pseudomonadati</taxon>
        <taxon>Pseudomonadota</taxon>
        <taxon>Gammaproteobacteria</taxon>
        <taxon>Moraxellales</taxon>
        <taxon>Moraxellaceae</taxon>
        <taxon>Psychrobacter</taxon>
    </lineage>
</organism>